<dbReference type="EMBL" id="QRLF01000028">
    <property type="protein sequence ID" value="RHI88016.1"/>
    <property type="molecule type" value="Genomic_DNA"/>
</dbReference>
<organism evidence="2 3">
    <name type="scientific">Phocaeicola vulgatus</name>
    <name type="common">Bacteroides vulgatus</name>
    <dbReference type="NCBI Taxonomy" id="821"/>
    <lineage>
        <taxon>Bacteria</taxon>
        <taxon>Pseudomonadati</taxon>
        <taxon>Bacteroidota</taxon>
        <taxon>Bacteroidia</taxon>
        <taxon>Bacteroidales</taxon>
        <taxon>Bacteroidaceae</taxon>
        <taxon>Phocaeicola</taxon>
    </lineage>
</organism>
<feature type="transmembrane region" description="Helical" evidence="1">
    <location>
        <begin position="12"/>
        <end position="33"/>
    </location>
</feature>
<protein>
    <submittedName>
        <fullName evidence="2">Uncharacterized protein</fullName>
    </submittedName>
</protein>
<reference evidence="2 3" key="1">
    <citation type="submission" date="2018-08" db="EMBL/GenBank/DDBJ databases">
        <title>A genome reference for cultivated species of the human gut microbiota.</title>
        <authorList>
            <person name="Zou Y."/>
            <person name="Xue W."/>
            <person name="Luo G."/>
        </authorList>
    </citation>
    <scope>NUCLEOTIDE SEQUENCE [LARGE SCALE GENOMIC DNA]</scope>
    <source>
        <strain evidence="2 3">AM13-21</strain>
    </source>
</reference>
<keyword evidence="1" id="KW-0472">Membrane</keyword>
<evidence type="ECO:0000313" key="2">
    <source>
        <dbReference type="EMBL" id="RHI88016.1"/>
    </source>
</evidence>
<keyword evidence="1" id="KW-0812">Transmembrane</keyword>
<proteinExistence type="predicted"/>
<evidence type="ECO:0000313" key="3">
    <source>
        <dbReference type="Proteomes" id="UP000285777"/>
    </source>
</evidence>
<dbReference type="Proteomes" id="UP000285777">
    <property type="component" value="Unassembled WGS sequence"/>
</dbReference>
<evidence type="ECO:0000256" key="1">
    <source>
        <dbReference type="SAM" id="Phobius"/>
    </source>
</evidence>
<gene>
    <name evidence="2" type="ORF">DW150_15885</name>
</gene>
<name>A0A415BNH2_PHOVU</name>
<dbReference type="AlphaFoldDB" id="A0A415BNH2"/>
<feature type="transmembrane region" description="Helical" evidence="1">
    <location>
        <begin position="59"/>
        <end position="79"/>
    </location>
</feature>
<keyword evidence="1" id="KW-1133">Transmembrane helix</keyword>
<accession>A0A415BNH2</accession>
<sequence length="88" mass="10150">MIFFPFHFEKIFFCSLFFLVVISVYKSITYLLFAGNGTLLAYSVAVNNSINLKKGIMDLFSIGFVVCTLSGIACFWLFFKCIDWFEKI</sequence>
<comment type="caution">
    <text evidence="2">The sequence shown here is derived from an EMBL/GenBank/DDBJ whole genome shotgun (WGS) entry which is preliminary data.</text>
</comment>